<comment type="caution">
    <text evidence="1">The sequence shown here is derived from an EMBL/GenBank/DDBJ whole genome shotgun (WGS) entry which is preliminary data.</text>
</comment>
<dbReference type="Proteomes" id="UP000006316">
    <property type="component" value="Unassembled WGS sequence"/>
</dbReference>
<keyword evidence="2" id="KW-1185">Reference proteome</keyword>
<gene>
    <name evidence="1" type="ORF">BABA_06561</name>
</gene>
<evidence type="ECO:0000313" key="2">
    <source>
        <dbReference type="Proteomes" id="UP000006316"/>
    </source>
</evidence>
<dbReference type="EMBL" id="AJLS01000042">
    <property type="protein sequence ID" value="EKN70189.1"/>
    <property type="molecule type" value="Genomic_DNA"/>
</dbReference>
<accession>K6DPC3</accession>
<dbReference type="STRING" id="1117379.BABA_06561"/>
<proteinExistence type="predicted"/>
<organism evidence="1 2">
    <name type="scientific">Neobacillus bataviensis LMG 21833</name>
    <dbReference type="NCBI Taxonomy" id="1117379"/>
    <lineage>
        <taxon>Bacteria</taxon>
        <taxon>Bacillati</taxon>
        <taxon>Bacillota</taxon>
        <taxon>Bacilli</taxon>
        <taxon>Bacillales</taxon>
        <taxon>Bacillaceae</taxon>
        <taxon>Neobacillus</taxon>
    </lineage>
</organism>
<dbReference type="AlphaFoldDB" id="K6DPC3"/>
<evidence type="ECO:0000313" key="1">
    <source>
        <dbReference type="EMBL" id="EKN70189.1"/>
    </source>
</evidence>
<sequence>MTAHHGDAAHHDGADHCVDDFLVDAVHHDADDFPDDIVHHCDAGFLHDDAQQAFYKDNSCELLSSLYNSLFLIHLH</sequence>
<reference evidence="1 2" key="1">
    <citation type="journal article" date="2012" name="Front. Microbiol.">
        <title>Redundancy and modularity in membrane-associated dissimilatory nitrate reduction in Bacillus.</title>
        <authorList>
            <person name="Heylen K."/>
            <person name="Keltjens J."/>
        </authorList>
    </citation>
    <scope>NUCLEOTIDE SEQUENCE [LARGE SCALE GENOMIC DNA]</scope>
    <source>
        <strain evidence="2">LMG 21833T</strain>
    </source>
</reference>
<name>K6DPC3_9BACI</name>
<protein>
    <submittedName>
        <fullName evidence="1">Uncharacterized protein</fullName>
    </submittedName>
</protein>